<evidence type="ECO:0000313" key="2">
    <source>
        <dbReference type="Proteomes" id="UP000606194"/>
    </source>
</evidence>
<gene>
    <name evidence="1" type="ORF">GCM10010269_01280</name>
</gene>
<accession>A0A918FPX7</accession>
<protein>
    <submittedName>
        <fullName evidence="1">Uncharacterized protein</fullName>
    </submittedName>
</protein>
<dbReference type="AlphaFoldDB" id="A0A918FPX7"/>
<sequence>MRGRRTSGRALQIVTPPQVRVSAPARATLLQPPNRWVVQDPAQGYYDGLSGAVLRWQDGTVRARVRLPGTEPGA</sequence>
<keyword evidence="2" id="KW-1185">Reference proteome</keyword>
<comment type="caution">
    <text evidence="1">The sequence shown here is derived from an EMBL/GenBank/DDBJ whole genome shotgun (WGS) entry which is preliminary data.</text>
</comment>
<evidence type="ECO:0000313" key="1">
    <source>
        <dbReference type="EMBL" id="GGR66375.1"/>
    </source>
</evidence>
<name>A0A918FPX7_9ACTN</name>
<dbReference type="RefSeq" id="WP_190147453.1">
    <property type="nucleotide sequence ID" value="NZ_BMTL01000001.1"/>
</dbReference>
<reference evidence="1" key="1">
    <citation type="journal article" date="2014" name="Int. J. Syst. Evol. Microbiol.">
        <title>Complete genome sequence of Corynebacterium casei LMG S-19264T (=DSM 44701T), isolated from a smear-ripened cheese.</title>
        <authorList>
            <consortium name="US DOE Joint Genome Institute (JGI-PGF)"/>
            <person name="Walter F."/>
            <person name="Albersmeier A."/>
            <person name="Kalinowski J."/>
            <person name="Ruckert C."/>
        </authorList>
    </citation>
    <scope>NUCLEOTIDE SEQUENCE</scope>
    <source>
        <strain evidence="1">JCM 4386</strain>
    </source>
</reference>
<dbReference type="InterPro" id="IPR046175">
    <property type="entry name" value="DUF6177"/>
</dbReference>
<proteinExistence type="predicted"/>
<dbReference type="Proteomes" id="UP000606194">
    <property type="component" value="Unassembled WGS sequence"/>
</dbReference>
<organism evidence="1 2">
    <name type="scientific">Streptomyces humidus</name>
    <dbReference type="NCBI Taxonomy" id="52259"/>
    <lineage>
        <taxon>Bacteria</taxon>
        <taxon>Bacillati</taxon>
        <taxon>Actinomycetota</taxon>
        <taxon>Actinomycetes</taxon>
        <taxon>Kitasatosporales</taxon>
        <taxon>Streptomycetaceae</taxon>
        <taxon>Streptomyces</taxon>
    </lineage>
</organism>
<reference evidence="1" key="2">
    <citation type="submission" date="2020-09" db="EMBL/GenBank/DDBJ databases">
        <authorList>
            <person name="Sun Q."/>
            <person name="Ohkuma M."/>
        </authorList>
    </citation>
    <scope>NUCLEOTIDE SEQUENCE</scope>
    <source>
        <strain evidence="1">JCM 4386</strain>
    </source>
</reference>
<dbReference type="Pfam" id="PF19674">
    <property type="entry name" value="DUF6177"/>
    <property type="match status" value="1"/>
</dbReference>
<dbReference type="EMBL" id="BMTL01000001">
    <property type="protein sequence ID" value="GGR66375.1"/>
    <property type="molecule type" value="Genomic_DNA"/>
</dbReference>